<keyword evidence="6" id="KW-0449">Lipoprotein</keyword>
<evidence type="ECO:0000256" key="6">
    <source>
        <dbReference type="ARBA" id="ARBA00023288"/>
    </source>
</evidence>
<feature type="domain" description="ABC transporter substrate-binding protein PnrA-like" evidence="8">
    <location>
        <begin position="85"/>
        <end position="336"/>
    </location>
</feature>
<dbReference type="SUPFAM" id="SSF53822">
    <property type="entry name" value="Periplasmic binding protein-like I"/>
    <property type="match status" value="1"/>
</dbReference>
<organism evidence="9 10">
    <name type="scientific">Herpetosiphon gulosus</name>
    <dbReference type="NCBI Taxonomy" id="1973496"/>
    <lineage>
        <taxon>Bacteria</taxon>
        <taxon>Bacillati</taxon>
        <taxon>Chloroflexota</taxon>
        <taxon>Chloroflexia</taxon>
        <taxon>Herpetosiphonales</taxon>
        <taxon>Herpetosiphonaceae</taxon>
        <taxon>Herpetosiphon</taxon>
    </lineage>
</organism>
<evidence type="ECO:0000256" key="1">
    <source>
        <dbReference type="ARBA" id="ARBA00004193"/>
    </source>
</evidence>
<evidence type="ECO:0000256" key="4">
    <source>
        <dbReference type="ARBA" id="ARBA00022729"/>
    </source>
</evidence>
<keyword evidence="10" id="KW-1185">Reference proteome</keyword>
<dbReference type="InterPro" id="IPR003760">
    <property type="entry name" value="PnrA-like"/>
</dbReference>
<reference evidence="9 10" key="1">
    <citation type="submission" date="2024-02" db="EMBL/GenBank/DDBJ databases">
        <title>Herpetosiphon gulosus NBRC 112829.</title>
        <authorList>
            <person name="Ichikawa N."/>
            <person name="Katano-Makiyama Y."/>
            <person name="Hidaka K."/>
        </authorList>
    </citation>
    <scope>NUCLEOTIDE SEQUENCE [LARGE SCALE GENOMIC DNA]</scope>
    <source>
        <strain evidence="9 10">NBRC 112829</strain>
    </source>
</reference>
<feature type="signal peptide" evidence="7">
    <location>
        <begin position="1"/>
        <end position="20"/>
    </location>
</feature>
<evidence type="ECO:0000313" key="9">
    <source>
        <dbReference type="EMBL" id="GAA5530509.1"/>
    </source>
</evidence>
<proteinExistence type="inferred from homology"/>
<keyword evidence="4 7" id="KW-0732">Signal</keyword>
<evidence type="ECO:0000256" key="5">
    <source>
        <dbReference type="ARBA" id="ARBA00023136"/>
    </source>
</evidence>
<dbReference type="PANTHER" id="PTHR34296">
    <property type="entry name" value="TRANSCRIPTIONAL ACTIVATOR PROTEIN MED"/>
    <property type="match status" value="1"/>
</dbReference>
<sequence>MNKRMIAFMMLLVLMIPVLAACGTETAATTAPAATATTEAAAPTATAAAEVTASPATEATAVATAAATAEATTGASNPSDIKIGLVTDVGKVDDGTFNQFAFEGLKRAETELGVKIDYIETIDPKDYEKNIEQFASQGYDLIIGVGFLMGDAIKAAASKYPDLKFAIVDFAYEPALTNVKGLVFSEDESAFIAGALAAMVSKSGKIGAVGGKEQVPAVKKFVLGYEAGAKYVNADIQVSKVYIDSFTDPTAGGEAAKTQIAEGADVIFGAGGQTGSGAIKTAADNNVFVIGVDQDEYNTTFKKGPAPMLITSAMKRVDNAVFDVVKEVVDGTFAGGLYLGNAANGGIDYAPFHDAESALPADAKAKLDEIKKGLADGTITTGVTLN</sequence>
<feature type="chain" id="PRO_5046341926" description="ABC transporter substrate-binding protein PnrA-like domain-containing protein" evidence="7">
    <location>
        <begin position="21"/>
        <end position="386"/>
    </location>
</feature>
<gene>
    <name evidence="9" type="ORF">Hgul01_04328</name>
</gene>
<dbReference type="PANTHER" id="PTHR34296:SF2">
    <property type="entry name" value="ABC TRANSPORTER GUANOSINE-BINDING PROTEIN NUPN"/>
    <property type="match status" value="1"/>
</dbReference>
<comment type="subcellular location">
    <subcellularLocation>
        <location evidence="1">Cell membrane</location>
        <topology evidence="1">Lipid-anchor</topology>
    </subcellularLocation>
</comment>
<comment type="caution">
    <text evidence="9">The sequence shown here is derived from an EMBL/GenBank/DDBJ whole genome shotgun (WGS) entry which is preliminary data.</text>
</comment>
<dbReference type="PROSITE" id="PS51257">
    <property type="entry name" value="PROKAR_LIPOPROTEIN"/>
    <property type="match status" value="1"/>
</dbReference>
<dbReference type="InterPro" id="IPR028082">
    <property type="entry name" value="Peripla_BP_I"/>
</dbReference>
<dbReference type="Pfam" id="PF02608">
    <property type="entry name" value="Bmp"/>
    <property type="match status" value="1"/>
</dbReference>
<dbReference type="Proteomes" id="UP001428290">
    <property type="component" value="Unassembled WGS sequence"/>
</dbReference>
<evidence type="ECO:0000256" key="2">
    <source>
        <dbReference type="ARBA" id="ARBA00008610"/>
    </source>
</evidence>
<evidence type="ECO:0000259" key="8">
    <source>
        <dbReference type="Pfam" id="PF02608"/>
    </source>
</evidence>
<evidence type="ECO:0000256" key="3">
    <source>
        <dbReference type="ARBA" id="ARBA00022475"/>
    </source>
</evidence>
<dbReference type="Gene3D" id="3.40.50.2300">
    <property type="match status" value="2"/>
</dbReference>
<dbReference type="EMBL" id="BAABRU010000019">
    <property type="protein sequence ID" value="GAA5530509.1"/>
    <property type="molecule type" value="Genomic_DNA"/>
</dbReference>
<keyword evidence="5" id="KW-0472">Membrane</keyword>
<dbReference type="RefSeq" id="WP_345724108.1">
    <property type="nucleotide sequence ID" value="NZ_BAABRU010000019.1"/>
</dbReference>
<comment type="similarity">
    <text evidence="2">Belongs to the BMP lipoprotein family.</text>
</comment>
<protein>
    <recommendedName>
        <fullName evidence="8">ABC transporter substrate-binding protein PnrA-like domain-containing protein</fullName>
    </recommendedName>
</protein>
<name>A0ABP9X570_9CHLR</name>
<evidence type="ECO:0000313" key="10">
    <source>
        <dbReference type="Proteomes" id="UP001428290"/>
    </source>
</evidence>
<dbReference type="InterPro" id="IPR050957">
    <property type="entry name" value="BMP_lipoprotein"/>
</dbReference>
<accession>A0ABP9X570</accession>
<keyword evidence="3" id="KW-1003">Cell membrane</keyword>
<evidence type="ECO:0000256" key="7">
    <source>
        <dbReference type="SAM" id="SignalP"/>
    </source>
</evidence>
<dbReference type="CDD" id="cd06354">
    <property type="entry name" value="PBP1_PrnA-like"/>
    <property type="match status" value="1"/>
</dbReference>